<gene>
    <name evidence="3" type="ORF">LFA_3019</name>
</gene>
<dbReference type="GO" id="GO:0004106">
    <property type="term" value="F:chorismate mutase activity"/>
    <property type="evidence" value="ECO:0007669"/>
    <property type="project" value="UniProtKB-EC"/>
</dbReference>
<proteinExistence type="predicted"/>
<dbReference type="Gene3D" id="1.20.59.10">
    <property type="entry name" value="Chorismate mutase"/>
    <property type="match status" value="1"/>
</dbReference>
<dbReference type="Pfam" id="PF01817">
    <property type="entry name" value="CM_2"/>
    <property type="match status" value="1"/>
</dbReference>
<dbReference type="SUPFAM" id="SSF48600">
    <property type="entry name" value="Chorismate mutase II"/>
    <property type="match status" value="1"/>
</dbReference>
<name>A0A098G7C9_9GAMM</name>
<dbReference type="GO" id="GO:0046417">
    <property type="term" value="P:chorismate metabolic process"/>
    <property type="evidence" value="ECO:0007669"/>
    <property type="project" value="InterPro"/>
</dbReference>
<feature type="domain" description="Chorismate mutase" evidence="2">
    <location>
        <begin position="1"/>
        <end position="89"/>
    </location>
</feature>
<dbReference type="RefSeq" id="WP_045096699.1">
    <property type="nucleotide sequence ID" value="NZ_LN614827.1"/>
</dbReference>
<protein>
    <recommendedName>
        <fullName evidence="1">chorismate mutase</fullName>
        <ecNumber evidence="1">5.4.99.5</ecNumber>
    </recommendedName>
</protein>
<dbReference type="EMBL" id="LN614827">
    <property type="protein sequence ID" value="CEG58368.1"/>
    <property type="molecule type" value="Genomic_DNA"/>
</dbReference>
<dbReference type="InterPro" id="IPR036979">
    <property type="entry name" value="CM_dom_sf"/>
</dbReference>
<dbReference type="Proteomes" id="UP000032430">
    <property type="component" value="Chromosome I"/>
</dbReference>
<dbReference type="KEGG" id="lfa:LFA_3019"/>
<dbReference type="InterPro" id="IPR002701">
    <property type="entry name" value="CM_II_prokaryot"/>
</dbReference>
<dbReference type="InterPro" id="IPR036263">
    <property type="entry name" value="Chorismate_II_sf"/>
</dbReference>
<accession>A0A098G7C9</accession>
<dbReference type="HOGENOM" id="CLU_2494061_0_0_6"/>
<evidence type="ECO:0000256" key="1">
    <source>
        <dbReference type="ARBA" id="ARBA00012404"/>
    </source>
</evidence>
<dbReference type="SMART" id="SM00830">
    <property type="entry name" value="CM_2"/>
    <property type="match status" value="1"/>
</dbReference>
<dbReference type="STRING" id="1212491.LFA_3019"/>
<dbReference type="EC" id="5.4.99.5" evidence="1"/>
<evidence type="ECO:0000259" key="2">
    <source>
        <dbReference type="PROSITE" id="PS51168"/>
    </source>
</evidence>
<dbReference type="PROSITE" id="PS51168">
    <property type="entry name" value="CHORISMATE_MUT_2"/>
    <property type="match status" value="1"/>
</dbReference>
<reference evidence="4" key="1">
    <citation type="submission" date="2014-09" db="EMBL/GenBank/DDBJ databases">
        <authorList>
            <person name="Gomez-Valero L."/>
        </authorList>
    </citation>
    <scope>NUCLEOTIDE SEQUENCE [LARGE SCALE GENOMIC DNA]</scope>
    <source>
        <strain evidence="4">ATCC700992</strain>
    </source>
</reference>
<sequence length="95" mass="11389">MSTIEELREQIRDIDRNIIKNLALRQDVCRRLALLKKEAGKQIIDIVQEKKNFEFYESFSKEYSIDPKFIARLFRLVIINSKIIQQQKVYEIDLS</sequence>
<dbReference type="OrthoDB" id="9802281at2"/>
<organism evidence="3 4">
    <name type="scientific">Legionella fallonii LLAP-10</name>
    <dbReference type="NCBI Taxonomy" id="1212491"/>
    <lineage>
        <taxon>Bacteria</taxon>
        <taxon>Pseudomonadati</taxon>
        <taxon>Pseudomonadota</taxon>
        <taxon>Gammaproteobacteria</taxon>
        <taxon>Legionellales</taxon>
        <taxon>Legionellaceae</taxon>
        <taxon>Legionella</taxon>
    </lineage>
</organism>
<evidence type="ECO:0000313" key="4">
    <source>
        <dbReference type="Proteomes" id="UP000032430"/>
    </source>
</evidence>
<keyword evidence="4" id="KW-1185">Reference proteome</keyword>
<dbReference type="AlphaFoldDB" id="A0A098G7C9"/>
<evidence type="ECO:0000313" key="3">
    <source>
        <dbReference type="EMBL" id="CEG58368.1"/>
    </source>
</evidence>